<dbReference type="AlphaFoldDB" id="A0A512BHT5"/>
<reference evidence="2 3" key="1">
    <citation type="submission" date="2019-07" db="EMBL/GenBank/DDBJ databases">
        <title>Whole genome shotgun sequence of Segetibacter aerophilus NBRC 106135.</title>
        <authorList>
            <person name="Hosoyama A."/>
            <person name="Uohara A."/>
            <person name="Ohji S."/>
            <person name="Ichikawa N."/>
        </authorList>
    </citation>
    <scope>NUCLEOTIDE SEQUENCE [LARGE SCALE GENOMIC DNA]</scope>
    <source>
        <strain evidence="2 3">NBRC 106135</strain>
    </source>
</reference>
<gene>
    <name evidence="2" type="ORF">SAE01_40420</name>
</gene>
<feature type="transmembrane region" description="Helical" evidence="1">
    <location>
        <begin position="57"/>
        <end position="78"/>
    </location>
</feature>
<evidence type="ECO:0000313" key="2">
    <source>
        <dbReference type="EMBL" id="GEO11546.1"/>
    </source>
</evidence>
<keyword evidence="1" id="KW-0472">Membrane</keyword>
<sequence>MIDLFETELKPHSSETYSTSYPTKYRTHKRGRWPIPVIIAGLIALIAVAFINDYREILFIGLCITLALIGVVLIFYFLRLILVAKFVVGEPQKRSEKYKDGQYKRFDLGKGNRYQKTDVQYKLQDEYIIANGIFKSLNEKIPPE</sequence>
<proteinExistence type="predicted"/>
<name>A0A512BHT5_9BACT</name>
<protein>
    <submittedName>
        <fullName evidence="2">Uncharacterized protein</fullName>
    </submittedName>
</protein>
<keyword evidence="1" id="KW-1133">Transmembrane helix</keyword>
<feature type="transmembrane region" description="Helical" evidence="1">
    <location>
        <begin position="33"/>
        <end position="51"/>
    </location>
</feature>
<keyword evidence="3" id="KW-1185">Reference proteome</keyword>
<keyword evidence="1" id="KW-0812">Transmembrane</keyword>
<dbReference type="Proteomes" id="UP000321513">
    <property type="component" value="Unassembled WGS sequence"/>
</dbReference>
<accession>A0A512BHT5</accession>
<dbReference type="RefSeq" id="WP_147205650.1">
    <property type="nucleotide sequence ID" value="NZ_BJYT01000024.1"/>
</dbReference>
<dbReference type="EMBL" id="BJYT01000024">
    <property type="protein sequence ID" value="GEO11546.1"/>
    <property type="molecule type" value="Genomic_DNA"/>
</dbReference>
<organism evidence="2 3">
    <name type="scientific">Segetibacter aerophilus</name>
    <dbReference type="NCBI Taxonomy" id="670293"/>
    <lineage>
        <taxon>Bacteria</taxon>
        <taxon>Pseudomonadati</taxon>
        <taxon>Bacteroidota</taxon>
        <taxon>Chitinophagia</taxon>
        <taxon>Chitinophagales</taxon>
        <taxon>Chitinophagaceae</taxon>
        <taxon>Segetibacter</taxon>
    </lineage>
</organism>
<evidence type="ECO:0000313" key="3">
    <source>
        <dbReference type="Proteomes" id="UP000321513"/>
    </source>
</evidence>
<comment type="caution">
    <text evidence="2">The sequence shown here is derived from an EMBL/GenBank/DDBJ whole genome shotgun (WGS) entry which is preliminary data.</text>
</comment>
<evidence type="ECO:0000256" key="1">
    <source>
        <dbReference type="SAM" id="Phobius"/>
    </source>
</evidence>